<gene>
    <name evidence="8" type="ORF">J7561_06570</name>
</gene>
<dbReference type="SUPFAM" id="SSF89028">
    <property type="entry name" value="Cobalamin adenosyltransferase-like"/>
    <property type="match status" value="1"/>
</dbReference>
<evidence type="ECO:0000256" key="2">
    <source>
        <dbReference type="ARBA" id="ARBA00011233"/>
    </source>
</evidence>
<dbReference type="EC" id="2.5.1.17" evidence="6"/>
<comment type="similarity">
    <text evidence="1 6">Belongs to the Cob(I)alamin adenosyltransferase family.</text>
</comment>
<dbReference type="GO" id="GO:0009236">
    <property type="term" value="P:cobalamin biosynthetic process"/>
    <property type="evidence" value="ECO:0007669"/>
    <property type="project" value="UniProtKB-UniRule"/>
</dbReference>
<dbReference type="PANTHER" id="PTHR12213">
    <property type="entry name" value="CORRINOID ADENOSYLTRANSFERASE"/>
    <property type="match status" value="1"/>
</dbReference>
<dbReference type="PANTHER" id="PTHR12213:SF0">
    <property type="entry name" value="CORRINOID ADENOSYLTRANSFERASE MMAB"/>
    <property type="match status" value="1"/>
</dbReference>
<evidence type="ECO:0000256" key="6">
    <source>
        <dbReference type="RuleBase" id="RU366026"/>
    </source>
</evidence>
<protein>
    <recommendedName>
        <fullName evidence="6">Corrinoid adenosyltransferase</fullName>
        <ecNumber evidence="6">2.5.1.17</ecNumber>
    </recommendedName>
    <alternativeName>
        <fullName evidence="6">Cob(II)alamin adenosyltransferase</fullName>
    </alternativeName>
    <alternativeName>
        <fullName evidence="6">Cob(II)yrinic acid a,c-diamide adenosyltransferase</fullName>
    </alternativeName>
    <alternativeName>
        <fullName evidence="6">Cobinamide/cobalamin adenosyltransferase</fullName>
    </alternativeName>
</protein>
<keyword evidence="6" id="KW-0169">Cobalamin biosynthesis</keyword>
<comment type="pathway">
    <text evidence="6">Cofactor biosynthesis; adenosylcobalamin biosynthesis; adenosylcobalamin from cob(II)yrinate a,c-diamide: step 2/7.</text>
</comment>
<keyword evidence="3 6" id="KW-0808">Transferase</keyword>
<dbReference type="FunFam" id="1.20.1200.10:FF:000001">
    <property type="entry name" value="Cob(I)yrinic acid a,c-diamide adenosyltransferase"/>
    <property type="match status" value="1"/>
</dbReference>
<dbReference type="AlphaFoldDB" id="A0AB35C301"/>
<evidence type="ECO:0000313" key="8">
    <source>
        <dbReference type="EMBL" id="MBS7824868.1"/>
    </source>
</evidence>
<reference evidence="8" key="1">
    <citation type="submission" date="2021-03" db="EMBL/GenBank/DDBJ databases">
        <title>Identification and antibiotic profiling of Wohlfahrtiimonas chitiniclastica, an underestimated human pathogen.</title>
        <authorList>
            <person name="Kopf A."/>
            <person name="Bunk B."/>
            <person name="Coldewey S."/>
            <person name="Gunzer F."/>
            <person name="Riedel T."/>
            <person name="Schroettner P."/>
        </authorList>
    </citation>
    <scope>NUCLEOTIDE SEQUENCE</scope>
    <source>
        <strain evidence="8">DSM 100917</strain>
    </source>
</reference>
<comment type="subunit">
    <text evidence="2">Homotrimer.</text>
</comment>
<dbReference type="NCBIfam" id="TIGR00636">
    <property type="entry name" value="PduO_Nterm"/>
    <property type="match status" value="1"/>
</dbReference>
<evidence type="ECO:0000259" key="7">
    <source>
        <dbReference type="Pfam" id="PF01923"/>
    </source>
</evidence>
<dbReference type="InterPro" id="IPR016030">
    <property type="entry name" value="CblAdoTrfase-like"/>
</dbReference>
<dbReference type="Proteomes" id="UP000680020">
    <property type="component" value="Unassembled WGS sequence"/>
</dbReference>
<comment type="catalytic activity">
    <reaction evidence="6">
        <text>2 cob(II)alamin + reduced [electron-transfer flavoprotein] + 2 ATP = 2 adenosylcob(III)alamin + 2 triphosphate + oxidized [electron-transfer flavoprotein] + 3 H(+)</text>
        <dbReference type="Rhea" id="RHEA:28671"/>
        <dbReference type="Rhea" id="RHEA-COMP:10685"/>
        <dbReference type="Rhea" id="RHEA-COMP:10686"/>
        <dbReference type="ChEBI" id="CHEBI:15378"/>
        <dbReference type="ChEBI" id="CHEBI:16304"/>
        <dbReference type="ChEBI" id="CHEBI:18036"/>
        <dbReference type="ChEBI" id="CHEBI:18408"/>
        <dbReference type="ChEBI" id="CHEBI:30616"/>
        <dbReference type="ChEBI" id="CHEBI:57692"/>
        <dbReference type="ChEBI" id="CHEBI:58307"/>
        <dbReference type="EC" id="2.5.1.17"/>
    </reaction>
</comment>
<dbReference type="InterPro" id="IPR029499">
    <property type="entry name" value="PduO-typ"/>
</dbReference>
<keyword evidence="5 6" id="KW-0067">ATP-binding</keyword>
<dbReference type="InterPro" id="IPR036451">
    <property type="entry name" value="CblAdoTrfase-like_sf"/>
</dbReference>
<name>A0AB35C301_9GAMM</name>
<dbReference type="Gene3D" id="1.20.1200.10">
    <property type="entry name" value="Cobalamin adenosyltransferase-like"/>
    <property type="match status" value="1"/>
</dbReference>
<evidence type="ECO:0000256" key="1">
    <source>
        <dbReference type="ARBA" id="ARBA00007487"/>
    </source>
</evidence>
<comment type="caution">
    <text evidence="8">The sequence shown here is derived from an EMBL/GenBank/DDBJ whole genome shotgun (WGS) entry which is preliminary data.</text>
</comment>
<dbReference type="GO" id="GO:0008817">
    <property type="term" value="F:corrinoid adenosyltransferase activity"/>
    <property type="evidence" value="ECO:0007669"/>
    <property type="project" value="UniProtKB-UniRule"/>
</dbReference>
<dbReference type="RefSeq" id="WP_094491462.1">
    <property type="nucleotide sequence ID" value="NZ_JAGIBT010000005.1"/>
</dbReference>
<evidence type="ECO:0000256" key="4">
    <source>
        <dbReference type="ARBA" id="ARBA00022741"/>
    </source>
</evidence>
<feature type="domain" description="Cobalamin adenosyltransferase-like" evidence="7">
    <location>
        <begin position="8"/>
        <end position="167"/>
    </location>
</feature>
<evidence type="ECO:0000256" key="5">
    <source>
        <dbReference type="ARBA" id="ARBA00022840"/>
    </source>
</evidence>
<evidence type="ECO:0000313" key="9">
    <source>
        <dbReference type="Proteomes" id="UP000680020"/>
    </source>
</evidence>
<comment type="catalytic activity">
    <reaction evidence="6">
        <text>2 cob(II)yrinate a,c diamide + reduced [electron-transfer flavoprotein] + 2 ATP = 2 adenosylcob(III)yrinate a,c-diamide + 2 triphosphate + oxidized [electron-transfer flavoprotein] + 3 H(+)</text>
        <dbReference type="Rhea" id="RHEA:11528"/>
        <dbReference type="Rhea" id="RHEA-COMP:10685"/>
        <dbReference type="Rhea" id="RHEA-COMP:10686"/>
        <dbReference type="ChEBI" id="CHEBI:15378"/>
        <dbReference type="ChEBI" id="CHEBI:18036"/>
        <dbReference type="ChEBI" id="CHEBI:30616"/>
        <dbReference type="ChEBI" id="CHEBI:57692"/>
        <dbReference type="ChEBI" id="CHEBI:58307"/>
        <dbReference type="ChEBI" id="CHEBI:58503"/>
        <dbReference type="ChEBI" id="CHEBI:58537"/>
        <dbReference type="EC" id="2.5.1.17"/>
    </reaction>
</comment>
<organism evidence="8 9">
    <name type="scientific">Wohlfahrtiimonas chitiniclastica</name>
    <dbReference type="NCBI Taxonomy" id="400946"/>
    <lineage>
        <taxon>Bacteria</taxon>
        <taxon>Pseudomonadati</taxon>
        <taxon>Pseudomonadota</taxon>
        <taxon>Gammaproteobacteria</taxon>
        <taxon>Cardiobacteriales</taxon>
        <taxon>Ignatzschineriaceae</taxon>
        <taxon>Wohlfahrtiimonas</taxon>
    </lineage>
</organism>
<evidence type="ECO:0000256" key="3">
    <source>
        <dbReference type="ARBA" id="ARBA00022679"/>
    </source>
</evidence>
<keyword evidence="4 6" id="KW-0547">Nucleotide-binding</keyword>
<accession>A0AB35C301</accession>
<sequence>MGNRLSKIVTKTGDHGETGLMGTTRVLKDHPRIEAIGSADELNAQVGLLMAHLPESLREIHQELLIIQHHLFNVGGELVMPEYAMMTAEMVTWLETRIVHYNEALPHLKEFILPSGSLPTCHAHVCRTVARRLERTMVTLHQAEPLNPEILQYINRLSDYFFVLARTLACHTQDHEVLWNKALTE</sequence>
<dbReference type="EMBL" id="JAGIBU010000004">
    <property type="protein sequence ID" value="MBS7824868.1"/>
    <property type="molecule type" value="Genomic_DNA"/>
</dbReference>
<dbReference type="GO" id="GO:0005524">
    <property type="term" value="F:ATP binding"/>
    <property type="evidence" value="ECO:0007669"/>
    <property type="project" value="UniProtKB-UniRule"/>
</dbReference>
<dbReference type="Pfam" id="PF01923">
    <property type="entry name" value="Cob_adeno_trans"/>
    <property type="match status" value="1"/>
</dbReference>
<proteinExistence type="inferred from homology"/>